<protein>
    <submittedName>
        <fullName evidence="1">Uncharacterized protein</fullName>
    </submittedName>
</protein>
<evidence type="ECO:0000313" key="1">
    <source>
        <dbReference type="EMBL" id="CAH1796363.1"/>
    </source>
</evidence>
<dbReference type="AlphaFoldDB" id="A0A8J1TVK3"/>
<organism evidence="1 2">
    <name type="scientific">Owenia fusiformis</name>
    <name type="common">Polychaete worm</name>
    <dbReference type="NCBI Taxonomy" id="6347"/>
    <lineage>
        <taxon>Eukaryota</taxon>
        <taxon>Metazoa</taxon>
        <taxon>Spiralia</taxon>
        <taxon>Lophotrochozoa</taxon>
        <taxon>Annelida</taxon>
        <taxon>Polychaeta</taxon>
        <taxon>Sedentaria</taxon>
        <taxon>Canalipalpata</taxon>
        <taxon>Sabellida</taxon>
        <taxon>Oweniida</taxon>
        <taxon>Oweniidae</taxon>
        <taxon>Owenia</taxon>
    </lineage>
</organism>
<proteinExistence type="predicted"/>
<accession>A0A8J1TVK3</accession>
<gene>
    <name evidence="1" type="ORF">OFUS_LOCUS20783</name>
</gene>
<name>A0A8J1TVK3_OWEFU</name>
<keyword evidence="2" id="KW-1185">Reference proteome</keyword>
<dbReference type="EMBL" id="CAIIXF020000010">
    <property type="protein sequence ID" value="CAH1796363.1"/>
    <property type="molecule type" value="Genomic_DNA"/>
</dbReference>
<comment type="caution">
    <text evidence="1">The sequence shown here is derived from an EMBL/GenBank/DDBJ whole genome shotgun (WGS) entry which is preliminary data.</text>
</comment>
<evidence type="ECO:0000313" key="2">
    <source>
        <dbReference type="Proteomes" id="UP000749559"/>
    </source>
</evidence>
<sequence length="176" mass="21113">MGHCCSINSHPHKEDTCTLCSKDKRKIVRKSGVTYIPIKRNIIPGTHKGCRQINRDDLNRQTERFIKERNLYVSKYTKNENSHTKGHDAGTNTYLWNAAFGYSPCQQSWKDKLNETMERYERSRERLQKQTDEMKKLVSENNSKNHRRMKMMIDYQEDRVKSLEAKRKQIKWWPEF</sequence>
<reference evidence="1" key="1">
    <citation type="submission" date="2022-03" db="EMBL/GenBank/DDBJ databases">
        <authorList>
            <person name="Martin C."/>
        </authorList>
    </citation>
    <scope>NUCLEOTIDE SEQUENCE</scope>
</reference>
<dbReference type="Proteomes" id="UP000749559">
    <property type="component" value="Unassembled WGS sequence"/>
</dbReference>